<keyword evidence="6" id="KW-1185">Reference proteome</keyword>
<dbReference type="Gene3D" id="1.10.12.10">
    <property type="entry name" value="Lyase 2-enoyl-coa Hydratase, Chain A, domain 2"/>
    <property type="match status" value="1"/>
</dbReference>
<dbReference type="PROSITE" id="PS00166">
    <property type="entry name" value="ENOYL_COA_HYDRATASE"/>
    <property type="match status" value="1"/>
</dbReference>
<keyword evidence="3" id="KW-0456">Lyase</keyword>
<dbReference type="Gene3D" id="3.90.226.10">
    <property type="entry name" value="2-enoyl-CoA Hydratase, Chain A, domain 1"/>
    <property type="match status" value="1"/>
</dbReference>
<name>A0A8J3RPH3_9ACTN</name>
<gene>
    <name evidence="5" type="ORF">Plo01_23870</name>
</gene>
<dbReference type="AlphaFoldDB" id="A0A8J3RPH3"/>
<evidence type="ECO:0000256" key="1">
    <source>
        <dbReference type="ARBA" id="ARBA00005254"/>
    </source>
</evidence>
<dbReference type="GO" id="GO:0016829">
    <property type="term" value="F:lyase activity"/>
    <property type="evidence" value="ECO:0007669"/>
    <property type="project" value="UniProtKB-KW"/>
</dbReference>
<dbReference type="SUPFAM" id="SSF52096">
    <property type="entry name" value="ClpP/crotonase"/>
    <property type="match status" value="1"/>
</dbReference>
<dbReference type="InterPro" id="IPR001753">
    <property type="entry name" value="Enoyl-CoA_hydra/iso"/>
</dbReference>
<evidence type="ECO:0000313" key="5">
    <source>
        <dbReference type="EMBL" id="GIH75958.1"/>
    </source>
</evidence>
<dbReference type="GO" id="GO:0006635">
    <property type="term" value="P:fatty acid beta-oxidation"/>
    <property type="evidence" value="ECO:0007669"/>
    <property type="project" value="TreeGrafter"/>
</dbReference>
<comment type="similarity">
    <text evidence="1 4">Belongs to the enoyl-CoA hydratase/isomerase family.</text>
</comment>
<reference evidence="5 6" key="1">
    <citation type="submission" date="2021-01" db="EMBL/GenBank/DDBJ databases">
        <title>Whole genome shotgun sequence of Planobispora longispora NBRC 13918.</title>
        <authorList>
            <person name="Komaki H."/>
            <person name="Tamura T."/>
        </authorList>
    </citation>
    <scope>NUCLEOTIDE SEQUENCE [LARGE SCALE GENOMIC DNA]</scope>
    <source>
        <strain evidence="5 6">NBRC 13918</strain>
    </source>
</reference>
<evidence type="ECO:0000256" key="4">
    <source>
        <dbReference type="RuleBase" id="RU003707"/>
    </source>
</evidence>
<dbReference type="PANTHER" id="PTHR11941">
    <property type="entry name" value="ENOYL-COA HYDRATASE-RELATED"/>
    <property type="match status" value="1"/>
</dbReference>
<accession>A0A8J3RPH3</accession>
<dbReference type="InterPro" id="IPR018376">
    <property type="entry name" value="Enoyl-CoA_hyd/isom_CS"/>
</dbReference>
<sequence>MSESTSAPASGAGDEVLVQVEDGVAVITINRPRAKNAINGVVARAVAAALDELEERKDVSAYVLTGAGGTFCAGMDLKGFLTGDFPVVEGRGFGGIAEAPPKKPMVAAIEGYALAGGFELALSCDIIVASEEAKFGLPEPKRGLVAGAGGVMRLPQRIPYHIAMEIALTGDHFPASRLYEVGLVNYVTPAGEALATAVALAKKIAANAPLAVAATKRVIVESADWSLDEMFKKQGEIINPVFGSKDAMEGAAAFAEKRAPQWKGE</sequence>
<evidence type="ECO:0000256" key="2">
    <source>
        <dbReference type="ARBA" id="ARBA00023098"/>
    </source>
</evidence>
<dbReference type="PANTHER" id="PTHR11941:SF169">
    <property type="entry name" value="(7AS)-7A-METHYL-1,5-DIOXO-2,3,5,6,7,7A-HEXAHYDRO-1H-INDENE-CARBOXYL-COA HYDROLASE"/>
    <property type="match status" value="1"/>
</dbReference>
<dbReference type="CDD" id="cd06558">
    <property type="entry name" value="crotonase-like"/>
    <property type="match status" value="1"/>
</dbReference>
<evidence type="ECO:0000256" key="3">
    <source>
        <dbReference type="ARBA" id="ARBA00023239"/>
    </source>
</evidence>
<dbReference type="NCBIfam" id="NF006100">
    <property type="entry name" value="PRK08252.1"/>
    <property type="match status" value="1"/>
</dbReference>
<dbReference type="EMBL" id="BOOH01000019">
    <property type="protein sequence ID" value="GIH75958.1"/>
    <property type="molecule type" value="Genomic_DNA"/>
</dbReference>
<organism evidence="5 6">
    <name type="scientific">Planobispora longispora</name>
    <dbReference type="NCBI Taxonomy" id="28887"/>
    <lineage>
        <taxon>Bacteria</taxon>
        <taxon>Bacillati</taxon>
        <taxon>Actinomycetota</taxon>
        <taxon>Actinomycetes</taxon>
        <taxon>Streptosporangiales</taxon>
        <taxon>Streptosporangiaceae</taxon>
        <taxon>Planobispora</taxon>
    </lineage>
</organism>
<comment type="caution">
    <text evidence="5">The sequence shown here is derived from an EMBL/GenBank/DDBJ whole genome shotgun (WGS) entry which is preliminary data.</text>
</comment>
<protein>
    <submittedName>
        <fullName evidence="5">Enoyl CoA dehydratase/isomerase</fullName>
    </submittedName>
</protein>
<dbReference type="InterPro" id="IPR029045">
    <property type="entry name" value="ClpP/crotonase-like_dom_sf"/>
</dbReference>
<evidence type="ECO:0000313" key="6">
    <source>
        <dbReference type="Proteomes" id="UP000616724"/>
    </source>
</evidence>
<dbReference type="RefSeq" id="WP_203890591.1">
    <property type="nucleotide sequence ID" value="NZ_BOOH01000019.1"/>
</dbReference>
<dbReference type="InterPro" id="IPR014748">
    <property type="entry name" value="Enoyl-CoA_hydra_C"/>
</dbReference>
<keyword evidence="2" id="KW-0443">Lipid metabolism</keyword>
<dbReference type="Pfam" id="PF00378">
    <property type="entry name" value="ECH_1"/>
    <property type="match status" value="1"/>
</dbReference>
<proteinExistence type="inferred from homology"/>
<dbReference type="Proteomes" id="UP000616724">
    <property type="component" value="Unassembled WGS sequence"/>
</dbReference>